<dbReference type="Proteomes" id="UP000269591">
    <property type="component" value="Unassembled WGS sequence"/>
</dbReference>
<sequence>MSTVMSMNEATSMGAAASVSAARGMSTATGASTAASVDAVPPAVGATSSQAVGSRTGEGQAAASQAAVNRTGKGQATSGQAAVNRAGSDVPLASLDRRVENARKGVPTGLDAVFAIMFEVAEAPLSKIYGGRAACASRALSAVRVPFDEGMRMPYGEFCQRAFELHDKEPKRYRTVAREICKRFRRELELRETRRQLLEGYDVKAPRYNRLMFLWGSILSSDYLEASCLIMNGSSTDEVLRAIERSEAGCPKDIATLCAEPRSEFTMDELSHMTVTVEDDASQDDILQEAARVLWEHGAEEPSAESEAPRSADEASRFDEVGDEKDEDILAEALLIEPFAAIYRADQMDADQTPFIDWDEEIL</sequence>
<dbReference type="AlphaFoldDB" id="A0A3N0B0L0"/>
<keyword evidence="3" id="KW-1185">Reference proteome</keyword>
<dbReference type="RefSeq" id="WP_123208720.1">
    <property type="nucleotide sequence ID" value="NZ_QIBX01000007.1"/>
</dbReference>
<organism evidence="2 3">
    <name type="scientific">Slackia equolifaciens</name>
    <dbReference type="NCBI Taxonomy" id="498718"/>
    <lineage>
        <taxon>Bacteria</taxon>
        <taxon>Bacillati</taxon>
        <taxon>Actinomycetota</taxon>
        <taxon>Coriobacteriia</taxon>
        <taxon>Eggerthellales</taxon>
        <taxon>Eggerthellaceae</taxon>
        <taxon>Slackia</taxon>
    </lineage>
</organism>
<evidence type="ECO:0000256" key="1">
    <source>
        <dbReference type="SAM" id="MobiDB-lite"/>
    </source>
</evidence>
<feature type="region of interest" description="Disordered" evidence="1">
    <location>
        <begin position="47"/>
        <end position="85"/>
    </location>
</feature>
<comment type="caution">
    <text evidence="2">The sequence shown here is derived from an EMBL/GenBank/DDBJ whole genome shotgun (WGS) entry which is preliminary data.</text>
</comment>
<proteinExistence type="predicted"/>
<dbReference type="EMBL" id="QIBX01000007">
    <property type="protein sequence ID" value="RNL40364.1"/>
    <property type="molecule type" value="Genomic_DNA"/>
</dbReference>
<evidence type="ECO:0000313" key="3">
    <source>
        <dbReference type="Proteomes" id="UP000269591"/>
    </source>
</evidence>
<name>A0A3N0B0L0_9ACTN</name>
<evidence type="ECO:0000313" key="2">
    <source>
        <dbReference type="EMBL" id="RNL40364.1"/>
    </source>
</evidence>
<reference evidence="3" key="1">
    <citation type="submission" date="2018-05" db="EMBL/GenBank/DDBJ databases">
        <title>Genome Sequencing of selected type strains of the family Eggerthellaceae.</title>
        <authorList>
            <person name="Danylec N."/>
            <person name="Stoll D.A."/>
            <person name="Doetsch A."/>
            <person name="Huch M."/>
        </authorList>
    </citation>
    <scope>NUCLEOTIDE SEQUENCE [LARGE SCALE GENOMIC DNA]</scope>
    <source>
        <strain evidence="3">DSM 24851</strain>
    </source>
</reference>
<feature type="region of interest" description="Disordered" evidence="1">
    <location>
        <begin position="298"/>
        <end position="324"/>
    </location>
</feature>
<protein>
    <submittedName>
        <fullName evidence="2">Uncharacterized protein</fullName>
    </submittedName>
</protein>
<feature type="compositionally biased region" description="Polar residues" evidence="1">
    <location>
        <begin position="62"/>
        <end position="81"/>
    </location>
</feature>
<accession>A0A3N0B0L0</accession>
<feature type="compositionally biased region" description="Basic and acidic residues" evidence="1">
    <location>
        <begin position="307"/>
        <end position="320"/>
    </location>
</feature>
<gene>
    <name evidence="2" type="ORF">DMP06_05365</name>
</gene>